<feature type="region of interest" description="Disordered" evidence="1">
    <location>
        <begin position="1"/>
        <end position="58"/>
    </location>
</feature>
<dbReference type="EnsemblMetazoa" id="XM_019999592.1">
    <property type="protein sequence ID" value="XP_019855151.1"/>
    <property type="gene ID" value="LOC109584030"/>
</dbReference>
<evidence type="ECO:0000313" key="3">
    <source>
        <dbReference type="Proteomes" id="UP000007879"/>
    </source>
</evidence>
<dbReference type="RefSeq" id="XP_019855151.1">
    <property type="nucleotide sequence ID" value="XM_019999592.1"/>
</dbReference>
<organism evidence="2 3">
    <name type="scientific">Amphimedon queenslandica</name>
    <name type="common">Sponge</name>
    <dbReference type="NCBI Taxonomy" id="400682"/>
    <lineage>
        <taxon>Eukaryota</taxon>
        <taxon>Metazoa</taxon>
        <taxon>Porifera</taxon>
        <taxon>Demospongiae</taxon>
        <taxon>Heteroscleromorpha</taxon>
        <taxon>Haplosclerida</taxon>
        <taxon>Niphatidae</taxon>
        <taxon>Amphimedon</taxon>
    </lineage>
</organism>
<dbReference type="AlphaFoldDB" id="A0AAN0JEE6"/>
<reference evidence="2" key="2">
    <citation type="submission" date="2024-06" db="UniProtKB">
        <authorList>
            <consortium name="EnsemblMetazoa"/>
        </authorList>
    </citation>
    <scope>IDENTIFICATION</scope>
</reference>
<dbReference type="GeneID" id="109584030"/>
<sequence>PEESQLQKGDQSQSQDGEQDHQREGGNQQEGEGEKESQEQPELLELQQQKGGQDEADPVHVETVEEKEQVDENNVLVGTSLVACKSEAEVVNKPNTETKGEVQPTGVKEATNYAGLVYYEEDGVQDLVTFTAVKKLDALLEFIKKEHPHAKRRPHFYFRIASPDGFVELNLNAPQDEPFTGWSIKPHIKPCKLYQEDIYNFGDKDYSLPPSCLISVYSSPDAVPILYYSVPVEGVADPVTFYIQMSQRTAHHTAVAANAASGNDETIPVLTKRRREGGFDIKTAKQKIKQVMIENHTDFAELLQFSLDNIANKLFEVHMIPPEVQQSPTYDAIATCFVSMMNILDSKSDLEGHCVTFLEALSSVGGPTERVAKRLREKWTAALEGALRFEHESS</sequence>
<evidence type="ECO:0000313" key="2">
    <source>
        <dbReference type="EnsemblMetazoa" id="XP_019855151.1"/>
    </source>
</evidence>
<reference evidence="3" key="1">
    <citation type="journal article" date="2010" name="Nature">
        <title>The Amphimedon queenslandica genome and the evolution of animal complexity.</title>
        <authorList>
            <person name="Srivastava M."/>
            <person name="Simakov O."/>
            <person name="Chapman J."/>
            <person name="Fahey B."/>
            <person name="Gauthier M.E."/>
            <person name="Mitros T."/>
            <person name="Richards G.S."/>
            <person name="Conaco C."/>
            <person name="Dacre M."/>
            <person name="Hellsten U."/>
            <person name="Larroux C."/>
            <person name="Putnam N.H."/>
            <person name="Stanke M."/>
            <person name="Adamska M."/>
            <person name="Darling A."/>
            <person name="Degnan S.M."/>
            <person name="Oakley T.H."/>
            <person name="Plachetzki D.C."/>
            <person name="Zhai Y."/>
            <person name="Adamski M."/>
            <person name="Calcino A."/>
            <person name="Cummins S.F."/>
            <person name="Goodstein D.M."/>
            <person name="Harris C."/>
            <person name="Jackson D.J."/>
            <person name="Leys S.P."/>
            <person name="Shu S."/>
            <person name="Woodcroft B.J."/>
            <person name="Vervoort M."/>
            <person name="Kosik K.S."/>
            <person name="Manning G."/>
            <person name="Degnan B.M."/>
            <person name="Rokhsar D.S."/>
        </authorList>
    </citation>
    <scope>NUCLEOTIDE SEQUENCE [LARGE SCALE GENOMIC DNA]</scope>
</reference>
<feature type="compositionally biased region" description="Low complexity" evidence="1">
    <location>
        <begin position="40"/>
        <end position="51"/>
    </location>
</feature>
<accession>A0AAN0JEE6</accession>
<feature type="compositionally biased region" description="Low complexity" evidence="1">
    <location>
        <begin position="1"/>
        <end position="16"/>
    </location>
</feature>
<dbReference type="Proteomes" id="UP000007879">
    <property type="component" value="Unassembled WGS sequence"/>
</dbReference>
<name>A0AAN0JEE6_AMPQE</name>
<dbReference type="KEGG" id="aqu:109584030"/>
<protein>
    <submittedName>
        <fullName evidence="2">Uncharacterized protein</fullName>
    </submittedName>
</protein>
<proteinExistence type="predicted"/>
<keyword evidence="3" id="KW-1185">Reference proteome</keyword>
<evidence type="ECO:0000256" key="1">
    <source>
        <dbReference type="SAM" id="MobiDB-lite"/>
    </source>
</evidence>